<dbReference type="EMBL" id="VAHF01000010">
    <property type="protein sequence ID" value="TXG52735.1"/>
    <property type="molecule type" value="Genomic_DNA"/>
</dbReference>
<evidence type="ECO:0000313" key="2">
    <source>
        <dbReference type="Proteomes" id="UP000323000"/>
    </source>
</evidence>
<comment type="caution">
    <text evidence="1">The sequence shown here is derived from an EMBL/GenBank/DDBJ whole genome shotgun (WGS) entry which is preliminary data.</text>
</comment>
<name>A0A5C7H840_9ROSI</name>
<protein>
    <submittedName>
        <fullName evidence="1">Uncharacterized protein</fullName>
    </submittedName>
</protein>
<dbReference type="Proteomes" id="UP000323000">
    <property type="component" value="Chromosome 10"/>
</dbReference>
<dbReference type="PANTHER" id="PTHR33735:SF14">
    <property type="entry name" value="PHAGE CAPSID SCAFFOLDING PROTEIN (GPO) SERINE PEPTIDASE"/>
    <property type="match status" value="1"/>
</dbReference>
<reference evidence="2" key="1">
    <citation type="journal article" date="2019" name="Gigascience">
        <title>De novo genome assembly of the endangered Acer yangbiense, a plant species with extremely small populations endemic to Yunnan Province, China.</title>
        <authorList>
            <person name="Yang J."/>
            <person name="Wariss H.M."/>
            <person name="Tao L."/>
            <person name="Zhang R."/>
            <person name="Yun Q."/>
            <person name="Hollingsworth P."/>
            <person name="Dao Z."/>
            <person name="Luo G."/>
            <person name="Guo H."/>
            <person name="Ma Y."/>
            <person name="Sun W."/>
        </authorList>
    </citation>
    <scope>NUCLEOTIDE SEQUENCE [LARGE SCALE GENOMIC DNA]</scope>
    <source>
        <strain evidence="2">cv. Malutang</strain>
    </source>
</reference>
<proteinExistence type="predicted"/>
<dbReference type="OrthoDB" id="1927611at2759"/>
<gene>
    <name evidence="1" type="ORF">EZV62_021904</name>
</gene>
<organism evidence="1 2">
    <name type="scientific">Acer yangbiense</name>
    <dbReference type="NCBI Taxonomy" id="1000413"/>
    <lineage>
        <taxon>Eukaryota</taxon>
        <taxon>Viridiplantae</taxon>
        <taxon>Streptophyta</taxon>
        <taxon>Embryophyta</taxon>
        <taxon>Tracheophyta</taxon>
        <taxon>Spermatophyta</taxon>
        <taxon>Magnoliopsida</taxon>
        <taxon>eudicotyledons</taxon>
        <taxon>Gunneridae</taxon>
        <taxon>Pentapetalae</taxon>
        <taxon>rosids</taxon>
        <taxon>malvids</taxon>
        <taxon>Sapindales</taxon>
        <taxon>Sapindaceae</taxon>
        <taxon>Hippocastanoideae</taxon>
        <taxon>Acereae</taxon>
        <taxon>Acer</taxon>
    </lineage>
</organism>
<accession>A0A5C7H840</accession>
<dbReference type="PANTHER" id="PTHR33735">
    <property type="entry name" value="EXPRESSED PROTEIN"/>
    <property type="match status" value="1"/>
</dbReference>
<keyword evidence="2" id="KW-1185">Reference proteome</keyword>
<dbReference type="AlphaFoldDB" id="A0A5C7H840"/>
<sequence>MSTTASGLIVPSKYSTARHIYTCSCHRFQSIISNPARFSVMSKHRDKFDFLIRNPPLRSFNVKDVVVVYSSALPEPPLVPNSDPSPQSWKIWILGMVISVILPFWRNKWGSFQRLKNEVEAAMETAEHVAEIVEDVAEKVEKVAEEVADHLPQGGRLKDAVTLIENVAKETAKDAHLADQFIEKVKDVEREVESFSVINQNINRASEATKE</sequence>
<evidence type="ECO:0000313" key="1">
    <source>
        <dbReference type="EMBL" id="TXG52735.1"/>
    </source>
</evidence>